<evidence type="ECO:0000313" key="1">
    <source>
        <dbReference type="EMBL" id="GFY39370.1"/>
    </source>
</evidence>
<dbReference type="AlphaFoldDB" id="A0A8X6WRC7"/>
<gene>
    <name evidence="1" type="ORF">TNIN_300711</name>
</gene>
<reference evidence="1" key="1">
    <citation type="submission" date="2020-08" db="EMBL/GenBank/DDBJ databases">
        <title>Multicomponent nature underlies the extraordinary mechanical properties of spider dragline silk.</title>
        <authorList>
            <person name="Kono N."/>
            <person name="Nakamura H."/>
            <person name="Mori M."/>
            <person name="Yoshida Y."/>
            <person name="Ohtoshi R."/>
            <person name="Malay A.D."/>
            <person name="Moran D.A.P."/>
            <person name="Tomita M."/>
            <person name="Numata K."/>
            <person name="Arakawa K."/>
        </authorList>
    </citation>
    <scope>NUCLEOTIDE SEQUENCE</scope>
</reference>
<organism evidence="1 2">
    <name type="scientific">Trichonephila inaurata madagascariensis</name>
    <dbReference type="NCBI Taxonomy" id="2747483"/>
    <lineage>
        <taxon>Eukaryota</taxon>
        <taxon>Metazoa</taxon>
        <taxon>Ecdysozoa</taxon>
        <taxon>Arthropoda</taxon>
        <taxon>Chelicerata</taxon>
        <taxon>Arachnida</taxon>
        <taxon>Araneae</taxon>
        <taxon>Araneomorphae</taxon>
        <taxon>Entelegynae</taxon>
        <taxon>Araneoidea</taxon>
        <taxon>Nephilidae</taxon>
        <taxon>Trichonephila</taxon>
        <taxon>Trichonephila inaurata</taxon>
    </lineage>
</organism>
<proteinExistence type="predicted"/>
<evidence type="ECO:0000313" key="2">
    <source>
        <dbReference type="Proteomes" id="UP000886998"/>
    </source>
</evidence>
<keyword evidence="2" id="KW-1185">Reference proteome</keyword>
<sequence length="104" mass="12251">MGDKFISNECKKRILNDNDRNLDNSEPFSLLHRYAFENFQSEFQPIDDTEMLGYISQNTDLIENETIEDHYREIQEFDTSSILSFSQQINHSHGDQSNSHMKCN</sequence>
<accession>A0A8X6WRC7</accession>
<protein>
    <submittedName>
        <fullName evidence="1">Uncharacterized protein</fullName>
    </submittedName>
</protein>
<dbReference type="EMBL" id="BMAV01001356">
    <property type="protein sequence ID" value="GFY39370.1"/>
    <property type="molecule type" value="Genomic_DNA"/>
</dbReference>
<dbReference type="Proteomes" id="UP000886998">
    <property type="component" value="Unassembled WGS sequence"/>
</dbReference>
<name>A0A8X6WRC7_9ARAC</name>
<comment type="caution">
    <text evidence="1">The sequence shown here is derived from an EMBL/GenBank/DDBJ whole genome shotgun (WGS) entry which is preliminary data.</text>
</comment>